<feature type="domain" description="HTH cro/C1-type" evidence="1">
    <location>
        <begin position="65"/>
        <end position="113"/>
    </location>
</feature>
<accession>A0A1Z4EEX5</accession>
<name>A0A1Z4EEX5_9MYCO</name>
<dbReference type="SMART" id="SM00530">
    <property type="entry name" value="HTH_XRE"/>
    <property type="match status" value="1"/>
</dbReference>
<dbReference type="Gene3D" id="3.30.450.180">
    <property type="match status" value="1"/>
</dbReference>
<dbReference type="Pfam" id="PF17765">
    <property type="entry name" value="MLTR_LBD"/>
    <property type="match status" value="1"/>
</dbReference>
<sequence>MGGPTATTASTCARPRTVTLPSGGVRVSVGMDIANDIKDFLMSRRARISPGQVGLPTGGRRRVPGLRREEVAKMAGVSIEYYIQIERGNVAGVSDEVLHAIARALRFGEAEETHLFDLVRAATTKAERPRPARGQARTIPAGVQALLDSMVTAPAIVVNGQLDVVAANALGRALFAPVFAHAEQTPNAARFMFVDAAAGQFLPEWAKEADDVVALLRAEAARSPDSPAVTRLVDELATRSQEFRTRWAAHNVKAHRHGVKRFRLAEVGELVLTYNVLDITGRGELSLIGYSAQQDSRSEAALRMLASWTATGSYAARNDIATT</sequence>
<dbReference type="GO" id="GO:0003677">
    <property type="term" value="F:DNA binding"/>
    <property type="evidence" value="ECO:0007669"/>
    <property type="project" value="InterPro"/>
</dbReference>
<dbReference type="PANTHER" id="PTHR35010">
    <property type="entry name" value="BLL4672 PROTEIN-RELATED"/>
    <property type="match status" value="1"/>
</dbReference>
<dbReference type="PROSITE" id="PS50943">
    <property type="entry name" value="HTH_CROC1"/>
    <property type="match status" value="1"/>
</dbReference>
<dbReference type="KEGG" id="mshg:MSG_01341"/>
<evidence type="ECO:0000259" key="1">
    <source>
        <dbReference type="PROSITE" id="PS50943"/>
    </source>
</evidence>
<dbReference type="Pfam" id="PF13560">
    <property type="entry name" value="HTH_31"/>
    <property type="match status" value="1"/>
</dbReference>
<dbReference type="Proteomes" id="UP000217736">
    <property type="component" value="Chromosome"/>
</dbReference>
<keyword evidence="3" id="KW-1185">Reference proteome</keyword>
<dbReference type="PANTHER" id="PTHR35010:SF2">
    <property type="entry name" value="BLL4672 PROTEIN"/>
    <property type="match status" value="1"/>
</dbReference>
<dbReference type="InterPro" id="IPR001387">
    <property type="entry name" value="Cro/C1-type_HTH"/>
</dbReference>
<dbReference type="CDD" id="cd00093">
    <property type="entry name" value="HTH_XRE"/>
    <property type="match status" value="1"/>
</dbReference>
<evidence type="ECO:0000313" key="2">
    <source>
        <dbReference type="EMBL" id="BAX91499.1"/>
    </source>
</evidence>
<dbReference type="InterPro" id="IPR041413">
    <property type="entry name" value="MLTR_LBD"/>
</dbReference>
<proteinExistence type="predicted"/>
<gene>
    <name evidence="2" type="ORF">MSG_01341</name>
</gene>
<dbReference type="InterPro" id="IPR010982">
    <property type="entry name" value="Lambda_DNA-bd_dom_sf"/>
</dbReference>
<dbReference type="Gene3D" id="1.10.260.40">
    <property type="entry name" value="lambda repressor-like DNA-binding domains"/>
    <property type="match status" value="1"/>
</dbReference>
<reference evidence="3" key="1">
    <citation type="submission" date="2017-06" db="EMBL/GenBank/DDBJ databases">
        <title>Complete Genome Sequence of Mycobacterium shigaense.</title>
        <authorList>
            <person name="Fukano H."/>
            <person name="Yoshida M."/>
            <person name="Kazumi Y."/>
            <person name="Ogura Y."/>
            <person name="Mitarai S."/>
            <person name="Hayashi T."/>
            <person name="Hoshino Y."/>
        </authorList>
    </citation>
    <scope>NUCLEOTIDE SEQUENCE [LARGE SCALE GENOMIC DNA]</scope>
    <source>
        <strain evidence="3">UN-152</strain>
    </source>
</reference>
<evidence type="ECO:0000313" key="3">
    <source>
        <dbReference type="Proteomes" id="UP000217736"/>
    </source>
</evidence>
<protein>
    <submittedName>
        <fullName evidence="2">Transcriptional regulator</fullName>
    </submittedName>
</protein>
<dbReference type="SUPFAM" id="SSF47413">
    <property type="entry name" value="lambda repressor-like DNA-binding domains"/>
    <property type="match status" value="1"/>
</dbReference>
<dbReference type="AlphaFoldDB" id="A0A1Z4EEX5"/>
<organism evidence="2 3">
    <name type="scientific">Mycobacterium shigaense</name>
    <dbReference type="NCBI Taxonomy" id="722731"/>
    <lineage>
        <taxon>Bacteria</taxon>
        <taxon>Bacillati</taxon>
        <taxon>Actinomycetota</taxon>
        <taxon>Actinomycetes</taxon>
        <taxon>Mycobacteriales</taxon>
        <taxon>Mycobacteriaceae</taxon>
        <taxon>Mycobacterium</taxon>
        <taxon>Mycobacterium simiae complex</taxon>
    </lineage>
</organism>
<dbReference type="EMBL" id="AP018164">
    <property type="protein sequence ID" value="BAX91499.1"/>
    <property type="molecule type" value="Genomic_DNA"/>
</dbReference>